<name>A0ABR3DSW1_NEUIN</name>
<keyword evidence="2" id="KW-1185">Reference proteome</keyword>
<dbReference type="Proteomes" id="UP001451303">
    <property type="component" value="Unassembled WGS sequence"/>
</dbReference>
<protein>
    <submittedName>
        <fullName evidence="1">Uncharacterized protein</fullName>
    </submittedName>
</protein>
<reference evidence="1 2" key="1">
    <citation type="submission" date="2023-09" db="EMBL/GenBank/DDBJ databases">
        <title>Multi-omics analysis of a traditional fermented food reveals byproduct-associated fungal strains for waste-to-food upcycling.</title>
        <authorList>
            <consortium name="Lawrence Berkeley National Laboratory"/>
            <person name="Rekdal V.M."/>
            <person name="Villalobos-Escobedo J.M."/>
            <person name="Rodriguez-Valeron N."/>
            <person name="Garcia M.O."/>
            <person name="Vasquez D.P."/>
            <person name="Damayanti I."/>
            <person name="Sorensen P.M."/>
            <person name="Baidoo E.E."/>
            <person name="De Carvalho A.C."/>
            <person name="Riley R."/>
            <person name="Lipzen A."/>
            <person name="He G."/>
            <person name="Yan M."/>
            <person name="Haridas S."/>
            <person name="Daum C."/>
            <person name="Yoshinaga Y."/>
            <person name="Ng V."/>
            <person name="Grigoriev I.V."/>
            <person name="Munk R."/>
            <person name="Nuraida L."/>
            <person name="Wijaya C.H."/>
            <person name="Morales P.-C."/>
            <person name="Keasling J.D."/>
        </authorList>
    </citation>
    <scope>NUCLEOTIDE SEQUENCE [LARGE SCALE GENOMIC DNA]</scope>
    <source>
        <strain evidence="1 2">FGSC 2613</strain>
    </source>
</reference>
<gene>
    <name evidence="1" type="ORF">QR685DRAFT_432962</name>
</gene>
<sequence length="85" mass="9587">MATPLLTLECLVDRDSERSLALQAVELIQKALDADATRTTLLEEQKDLHNRSPPHTSLWLFYSVIVTELEISGYLTSVGQLLQYL</sequence>
<proteinExistence type="predicted"/>
<comment type="caution">
    <text evidence="1">The sequence shown here is derived from an EMBL/GenBank/DDBJ whole genome shotgun (WGS) entry which is preliminary data.</text>
</comment>
<organism evidence="1 2">
    <name type="scientific">Neurospora intermedia</name>
    <dbReference type="NCBI Taxonomy" id="5142"/>
    <lineage>
        <taxon>Eukaryota</taxon>
        <taxon>Fungi</taxon>
        <taxon>Dikarya</taxon>
        <taxon>Ascomycota</taxon>
        <taxon>Pezizomycotina</taxon>
        <taxon>Sordariomycetes</taxon>
        <taxon>Sordariomycetidae</taxon>
        <taxon>Sordariales</taxon>
        <taxon>Sordariaceae</taxon>
        <taxon>Neurospora</taxon>
    </lineage>
</organism>
<dbReference type="EMBL" id="JAVLET010000001">
    <property type="protein sequence ID" value="KAL0475378.1"/>
    <property type="molecule type" value="Genomic_DNA"/>
</dbReference>
<evidence type="ECO:0000313" key="2">
    <source>
        <dbReference type="Proteomes" id="UP001451303"/>
    </source>
</evidence>
<evidence type="ECO:0000313" key="1">
    <source>
        <dbReference type="EMBL" id="KAL0475378.1"/>
    </source>
</evidence>
<accession>A0ABR3DSW1</accession>